<dbReference type="RefSeq" id="WP_047262787.1">
    <property type="nucleotide sequence ID" value="NZ_CP011542.1"/>
</dbReference>
<gene>
    <name evidence="1" type="ORF">CMUST_12630</name>
</gene>
<accession>A0A0G3H0A0</accession>
<dbReference type="EMBL" id="CP011542">
    <property type="protein sequence ID" value="AKK06831.1"/>
    <property type="molecule type" value="Genomic_DNA"/>
</dbReference>
<sequence length="114" mass="12642">MITDLFNGQPALASIRAFEEARFALSKLDDADKPDKHTTVFVDCRDLVWAWFAESGPGGFVDFADRIVAECGDVEMQRQWNADRAGILARYIEGFDAVDPPQVAVLEVDGGLRH</sequence>
<evidence type="ECO:0000313" key="1">
    <source>
        <dbReference type="EMBL" id="AKK06831.1"/>
    </source>
</evidence>
<dbReference type="OrthoDB" id="4412866at2"/>
<protein>
    <submittedName>
        <fullName evidence="1">Uncharacterized protein</fullName>
    </submittedName>
</protein>
<organism evidence="1 2">
    <name type="scientific">Corynebacterium mustelae</name>
    <dbReference type="NCBI Taxonomy" id="571915"/>
    <lineage>
        <taxon>Bacteria</taxon>
        <taxon>Bacillati</taxon>
        <taxon>Actinomycetota</taxon>
        <taxon>Actinomycetes</taxon>
        <taxon>Mycobacteriales</taxon>
        <taxon>Corynebacteriaceae</taxon>
        <taxon>Corynebacterium</taxon>
    </lineage>
</organism>
<dbReference type="Proteomes" id="UP000035199">
    <property type="component" value="Chromosome"/>
</dbReference>
<proteinExistence type="predicted"/>
<dbReference type="KEGG" id="cmv:CMUST_12630"/>
<reference evidence="1 2" key="1">
    <citation type="journal article" date="2015" name="Genome Announc.">
        <title>Complete Genome Sequence of the Type Strain Corynebacterium mustelae DSM 45274, Isolated from Various Tissues of a Male Ferret with Lethal Sepsis.</title>
        <authorList>
            <person name="Ruckert C."/>
            <person name="Eimer J."/>
            <person name="Winkler A."/>
            <person name="Tauch A."/>
        </authorList>
    </citation>
    <scope>NUCLEOTIDE SEQUENCE [LARGE SCALE GENOMIC DNA]</scope>
    <source>
        <strain evidence="1 2">DSM 45274</strain>
    </source>
</reference>
<name>A0A0G3H0A0_9CORY</name>
<keyword evidence="2" id="KW-1185">Reference proteome</keyword>
<dbReference type="STRING" id="571915.CMUST_12630"/>
<evidence type="ECO:0000313" key="2">
    <source>
        <dbReference type="Proteomes" id="UP000035199"/>
    </source>
</evidence>
<dbReference type="AlphaFoldDB" id="A0A0G3H0A0"/>
<dbReference type="PATRIC" id="fig|571915.4.peg.2711"/>
<reference evidence="2" key="2">
    <citation type="submission" date="2015-05" db="EMBL/GenBank/DDBJ databases">
        <title>Complete genome sequence of Corynebacterium mustelae DSM 45274, isolated from various tissues of a male ferret with lethal sepsis.</title>
        <authorList>
            <person name="Ruckert C."/>
            <person name="Albersmeier A."/>
            <person name="Winkler A."/>
            <person name="Tauch A."/>
        </authorList>
    </citation>
    <scope>NUCLEOTIDE SEQUENCE [LARGE SCALE GENOMIC DNA]</scope>
    <source>
        <strain evidence="2">DSM 45274</strain>
    </source>
</reference>